<name>A0A819T2F5_9BILA</name>
<gene>
    <name evidence="1" type="ORF">OKA104_LOCUS34076</name>
</gene>
<dbReference type="AlphaFoldDB" id="A0A819T2F5"/>
<protein>
    <submittedName>
        <fullName evidence="1">Uncharacterized protein</fullName>
    </submittedName>
</protein>
<organism evidence="1 2">
    <name type="scientific">Adineta steineri</name>
    <dbReference type="NCBI Taxonomy" id="433720"/>
    <lineage>
        <taxon>Eukaryota</taxon>
        <taxon>Metazoa</taxon>
        <taxon>Spiralia</taxon>
        <taxon>Gnathifera</taxon>
        <taxon>Rotifera</taxon>
        <taxon>Eurotatoria</taxon>
        <taxon>Bdelloidea</taxon>
        <taxon>Adinetida</taxon>
        <taxon>Adinetidae</taxon>
        <taxon>Adineta</taxon>
    </lineage>
</organism>
<dbReference type="EMBL" id="CAJOAY010004510">
    <property type="protein sequence ID" value="CAF4072715.1"/>
    <property type="molecule type" value="Genomic_DNA"/>
</dbReference>
<evidence type="ECO:0000313" key="1">
    <source>
        <dbReference type="EMBL" id="CAF4072715.1"/>
    </source>
</evidence>
<accession>A0A819T2F5</accession>
<reference evidence="1" key="1">
    <citation type="submission" date="2021-02" db="EMBL/GenBank/DDBJ databases">
        <authorList>
            <person name="Nowell W R."/>
        </authorList>
    </citation>
    <scope>NUCLEOTIDE SEQUENCE</scope>
</reference>
<dbReference type="Gene3D" id="3.40.50.720">
    <property type="entry name" value="NAD(P)-binding Rossmann-like Domain"/>
    <property type="match status" value="1"/>
</dbReference>
<evidence type="ECO:0000313" key="2">
    <source>
        <dbReference type="Proteomes" id="UP000663881"/>
    </source>
</evidence>
<comment type="caution">
    <text evidence="1">The sequence shown here is derived from an EMBL/GenBank/DDBJ whole genome shotgun (WGS) entry which is preliminary data.</text>
</comment>
<proteinExistence type="predicted"/>
<sequence>MNSNTVCIGVTDSTGELGRALFKNWSHANQNVEFVSFKGDIKNQSDVTDWLCYIPTLNGLLHFVVMVPTSGVDKDPLKAFRVNTLGTLNLLETCRLNFTKKKQFVTETSPLSPVSTYGVTKA</sequence>
<dbReference type="Proteomes" id="UP000663881">
    <property type="component" value="Unassembled WGS sequence"/>
</dbReference>
<dbReference type="InterPro" id="IPR036291">
    <property type="entry name" value="NAD(P)-bd_dom_sf"/>
</dbReference>
<dbReference type="SUPFAM" id="SSF51735">
    <property type="entry name" value="NAD(P)-binding Rossmann-fold domains"/>
    <property type="match status" value="1"/>
</dbReference>